<protein>
    <submittedName>
        <fullName evidence="1">Coatomer protein</fullName>
    </submittedName>
</protein>
<proteinExistence type="predicted"/>
<dbReference type="AlphaFoldDB" id="A0A392Q1V4"/>
<dbReference type="Proteomes" id="UP000265520">
    <property type="component" value="Unassembled WGS sequence"/>
</dbReference>
<dbReference type="GO" id="GO:0006487">
    <property type="term" value="P:protein N-linked glycosylation"/>
    <property type="evidence" value="ECO:0007669"/>
    <property type="project" value="TreeGrafter"/>
</dbReference>
<comment type="caution">
    <text evidence="1">The sequence shown here is derived from an EMBL/GenBank/DDBJ whole genome shotgun (WGS) entry which is preliminary data.</text>
</comment>
<dbReference type="PANTHER" id="PTHR13132:SF29">
    <property type="entry name" value="ALPHA-(1,6)-FUCOSYLTRANSFERASE"/>
    <property type="match status" value="1"/>
</dbReference>
<organism evidence="1 2">
    <name type="scientific">Trifolium medium</name>
    <dbReference type="NCBI Taxonomy" id="97028"/>
    <lineage>
        <taxon>Eukaryota</taxon>
        <taxon>Viridiplantae</taxon>
        <taxon>Streptophyta</taxon>
        <taxon>Embryophyta</taxon>
        <taxon>Tracheophyta</taxon>
        <taxon>Spermatophyta</taxon>
        <taxon>Magnoliopsida</taxon>
        <taxon>eudicotyledons</taxon>
        <taxon>Gunneridae</taxon>
        <taxon>Pentapetalae</taxon>
        <taxon>rosids</taxon>
        <taxon>fabids</taxon>
        <taxon>Fabales</taxon>
        <taxon>Fabaceae</taxon>
        <taxon>Papilionoideae</taxon>
        <taxon>50 kb inversion clade</taxon>
        <taxon>NPAAA clade</taxon>
        <taxon>Hologalegina</taxon>
        <taxon>IRL clade</taxon>
        <taxon>Trifolieae</taxon>
        <taxon>Trifolium</taxon>
    </lineage>
</organism>
<dbReference type="PANTHER" id="PTHR13132">
    <property type="entry name" value="ALPHA- 1,6 -FUCOSYLTRANSFERASE"/>
    <property type="match status" value="1"/>
</dbReference>
<dbReference type="GO" id="GO:0046921">
    <property type="term" value="F:alpha-(1-&gt;6)-fucosyltransferase activity"/>
    <property type="evidence" value="ECO:0007669"/>
    <property type="project" value="TreeGrafter"/>
</dbReference>
<sequence>MVLENLAGEWPKAHNLNHRIKIRPSAFRLGKSNSKYKMFQEENGKRPNSDIDKYVWSNHKPWVPRPLLSMHVRMGDKACEMRVVEFEEYIQLADRIRSHFPNLNSIWLSTEMQ</sequence>
<reference evidence="1 2" key="1">
    <citation type="journal article" date="2018" name="Front. Plant Sci.">
        <title>Red Clover (Trifolium pratense) and Zigzag Clover (T. medium) - A Picture of Genomic Similarities and Differences.</title>
        <authorList>
            <person name="Dluhosova J."/>
            <person name="Istvanek J."/>
            <person name="Nedelnik J."/>
            <person name="Repkova J."/>
        </authorList>
    </citation>
    <scope>NUCLEOTIDE SEQUENCE [LARGE SCALE GENOMIC DNA]</scope>
    <source>
        <strain evidence="2">cv. 10/8</strain>
        <tissue evidence="1">Leaf</tissue>
    </source>
</reference>
<evidence type="ECO:0000313" key="1">
    <source>
        <dbReference type="EMBL" id="MCI17690.1"/>
    </source>
</evidence>
<name>A0A392Q1V4_9FABA</name>
<feature type="non-terminal residue" evidence="1">
    <location>
        <position position="113"/>
    </location>
</feature>
<keyword evidence="2" id="KW-1185">Reference proteome</keyword>
<dbReference type="EMBL" id="LXQA010106618">
    <property type="protein sequence ID" value="MCI17690.1"/>
    <property type="molecule type" value="Genomic_DNA"/>
</dbReference>
<evidence type="ECO:0000313" key="2">
    <source>
        <dbReference type="Proteomes" id="UP000265520"/>
    </source>
</evidence>
<accession>A0A392Q1V4</accession>